<feature type="compositionally biased region" description="Basic and acidic residues" evidence="2">
    <location>
        <begin position="129"/>
        <end position="151"/>
    </location>
</feature>
<protein>
    <recommendedName>
        <fullName evidence="3">C3H1-type domain-containing protein</fullName>
    </recommendedName>
</protein>
<gene>
    <name evidence="4" type="ORF">SI8410_04004852</name>
</gene>
<feature type="zinc finger region" description="C3H1-type" evidence="1">
    <location>
        <begin position="31"/>
        <end position="57"/>
    </location>
</feature>
<dbReference type="Proteomes" id="UP000663760">
    <property type="component" value="Chromosome 4"/>
</dbReference>
<dbReference type="AlphaFoldDB" id="A0A7I8K8Z4"/>
<keyword evidence="1" id="KW-0863">Zinc-finger</keyword>
<name>A0A7I8K8Z4_SPIIN</name>
<evidence type="ECO:0000256" key="1">
    <source>
        <dbReference type="PROSITE-ProRule" id="PRU00723"/>
    </source>
</evidence>
<reference evidence="4" key="1">
    <citation type="submission" date="2020-02" db="EMBL/GenBank/DDBJ databases">
        <authorList>
            <person name="Scholz U."/>
            <person name="Mascher M."/>
            <person name="Fiebig A."/>
        </authorList>
    </citation>
    <scope>NUCLEOTIDE SEQUENCE</scope>
</reference>
<dbReference type="InterPro" id="IPR000571">
    <property type="entry name" value="Znf_CCCH"/>
</dbReference>
<feature type="region of interest" description="Disordered" evidence="2">
    <location>
        <begin position="124"/>
        <end position="169"/>
    </location>
</feature>
<dbReference type="GO" id="GO:0008270">
    <property type="term" value="F:zinc ion binding"/>
    <property type="evidence" value="ECO:0007669"/>
    <property type="project" value="UniProtKB-KW"/>
</dbReference>
<evidence type="ECO:0000259" key="3">
    <source>
        <dbReference type="PROSITE" id="PS50103"/>
    </source>
</evidence>
<accession>A0A7I8K8Z4</accession>
<feature type="domain" description="C3H1-type" evidence="3">
    <location>
        <begin position="31"/>
        <end position="57"/>
    </location>
</feature>
<organism evidence="4 5">
    <name type="scientific">Spirodela intermedia</name>
    <name type="common">Intermediate duckweed</name>
    <dbReference type="NCBI Taxonomy" id="51605"/>
    <lineage>
        <taxon>Eukaryota</taxon>
        <taxon>Viridiplantae</taxon>
        <taxon>Streptophyta</taxon>
        <taxon>Embryophyta</taxon>
        <taxon>Tracheophyta</taxon>
        <taxon>Spermatophyta</taxon>
        <taxon>Magnoliopsida</taxon>
        <taxon>Liliopsida</taxon>
        <taxon>Araceae</taxon>
        <taxon>Lemnoideae</taxon>
        <taxon>Spirodela</taxon>
    </lineage>
</organism>
<sequence length="217" mass="23765">MAVAGVHPPRSPIHDRRLPCCGTASRTAGVASRESVCGFWLQGRCARLPCPFLHCRDLQLLVAGEERVACGGKRGDLTACPRLCPKIIYFYFFRRSAGVVPPSIKNGFLFLLCNACPSHGREPGGASAERLRGQTETHGRETGVATPEHRRGSGGPSETKKRKTEDSEELSLPASRKSCNFQYNSVLSLIHILLLCSQSFVSLVSFCFPYNLSKIWA</sequence>
<dbReference type="EMBL" id="LR746267">
    <property type="protein sequence ID" value="CAA7394191.1"/>
    <property type="molecule type" value="Genomic_DNA"/>
</dbReference>
<evidence type="ECO:0000256" key="2">
    <source>
        <dbReference type="SAM" id="MobiDB-lite"/>
    </source>
</evidence>
<keyword evidence="5" id="KW-1185">Reference proteome</keyword>
<keyword evidence="1" id="KW-0479">Metal-binding</keyword>
<proteinExistence type="predicted"/>
<evidence type="ECO:0000313" key="5">
    <source>
        <dbReference type="Proteomes" id="UP000663760"/>
    </source>
</evidence>
<evidence type="ECO:0000313" key="4">
    <source>
        <dbReference type="EMBL" id="CAA7394191.1"/>
    </source>
</evidence>
<dbReference type="PROSITE" id="PS50103">
    <property type="entry name" value="ZF_C3H1"/>
    <property type="match status" value="1"/>
</dbReference>
<keyword evidence="1" id="KW-0862">Zinc</keyword>